<keyword evidence="1" id="KW-0732">Signal</keyword>
<evidence type="ECO:0000256" key="1">
    <source>
        <dbReference type="SAM" id="SignalP"/>
    </source>
</evidence>
<dbReference type="AlphaFoldDB" id="A0A8D9BEI7"/>
<accession>A0A8D9BEI7</accession>
<name>A0A8D9BEI7_9HEMI</name>
<reference evidence="2" key="1">
    <citation type="submission" date="2021-05" db="EMBL/GenBank/DDBJ databases">
        <authorList>
            <person name="Alioto T."/>
            <person name="Alioto T."/>
            <person name="Gomez Garrido J."/>
        </authorList>
    </citation>
    <scope>NUCLEOTIDE SEQUENCE</scope>
</reference>
<proteinExistence type="predicted"/>
<feature type="signal peptide" evidence="1">
    <location>
        <begin position="1"/>
        <end position="28"/>
    </location>
</feature>
<organism evidence="2">
    <name type="scientific">Cacopsylla melanoneura</name>
    <dbReference type="NCBI Taxonomy" id="428564"/>
    <lineage>
        <taxon>Eukaryota</taxon>
        <taxon>Metazoa</taxon>
        <taxon>Ecdysozoa</taxon>
        <taxon>Arthropoda</taxon>
        <taxon>Hexapoda</taxon>
        <taxon>Insecta</taxon>
        <taxon>Pterygota</taxon>
        <taxon>Neoptera</taxon>
        <taxon>Paraneoptera</taxon>
        <taxon>Hemiptera</taxon>
        <taxon>Sternorrhyncha</taxon>
        <taxon>Psylloidea</taxon>
        <taxon>Psyllidae</taxon>
        <taxon>Psyllinae</taxon>
        <taxon>Cacopsylla</taxon>
    </lineage>
</organism>
<protein>
    <submittedName>
        <fullName evidence="2">Uncharacterized protein</fullName>
    </submittedName>
</protein>
<feature type="chain" id="PRO_5034118672" evidence="1">
    <location>
        <begin position="29"/>
        <end position="101"/>
    </location>
</feature>
<evidence type="ECO:0000313" key="2">
    <source>
        <dbReference type="EMBL" id="CAG6782416.1"/>
    </source>
</evidence>
<dbReference type="EMBL" id="HBUF01627323">
    <property type="protein sequence ID" value="CAG6782416.1"/>
    <property type="molecule type" value="Transcribed_RNA"/>
</dbReference>
<sequence length="101" mass="11986">MIWSANHFLRVFDWYLCIMSMFEGLAQTQSSIYPDKFLLHYTKNVEWGYIADQNCKQNSYKDENKNTNQHKALPIPIPIAIAVKTADILKSRQIEQRFIFR</sequence>